<dbReference type="EMBL" id="CP002588">
    <property type="protein sequence ID" value="AEA46606.1"/>
    <property type="molecule type" value="Genomic_DNA"/>
</dbReference>
<evidence type="ECO:0000313" key="4">
    <source>
        <dbReference type="Proteomes" id="UP000008136"/>
    </source>
</evidence>
<dbReference type="AlphaFoldDB" id="F2KQP4"/>
<dbReference type="SUPFAM" id="SSF52540">
    <property type="entry name" value="P-loop containing nucleoside triphosphate hydrolases"/>
    <property type="match status" value="1"/>
</dbReference>
<dbReference type="Proteomes" id="UP000008136">
    <property type="component" value="Chromosome"/>
</dbReference>
<dbReference type="GeneID" id="10393681"/>
<reference evidence="3 4" key="1">
    <citation type="submission" date="2011-03" db="EMBL/GenBank/DDBJ databases">
        <title>The complete genome of Archaeoglobus veneficus SNP6.</title>
        <authorList>
            <consortium name="US DOE Joint Genome Institute (JGI-PGF)"/>
            <person name="Lucas S."/>
            <person name="Copeland A."/>
            <person name="Lapidus A."/>
            <person name="Bruce D."/>
            <person name="Goodwin L."/>
            <person name="Pitluck S."/>
            <person name="Kyrpides N."/>
            <person name="Mavromatis K."/>
            <person name="Pagani I."/>
            <person name="Ivanova N."/>
            <person name="Mikhailova N."/>
            <person name="Lu M."/>
            <person name="Detter J.C."/>
            <person name="Tapia R."/>
            <person name="Han C."/>
            <person name="Land M."/>
            <person name="Hauser L."/>
            <person name="Markowitz V."/>
            <person name="Cheng J.-F."/>
            <person name="Hugenholtz P."/>
            <person name="Woyke T."/>
            <person name="Wu D."/>
            <person name="Spring S."/>
            <person name="Brambilla E."/>
            <person name="Klenk H.-P."/>
            <person name="Eisen J.A."/>
        </authorList>
    </citation>
    <scope>NUCLEOTIDE SEQUENCE [LARGE SCALE GENOMIC DNA]</scope>
    <source>
        <strain>SNP6</strain>
    </source>
</reference>
<dbReference type="Pfam" id="PF13173">
    <property type="entry name" value="AAA_14"/>
    <property type="match status" value="1"/>
</dbReference>
<feature type="domain" description="AAA" evidence="1">
    <location>
        <begin position="30"/>
        <end position="154"/>
    </location>
</feature>
<dbReference type="InterPro" id="IPR025420">
    <property type="entry name" value="DUF4143"/>
</dbReference>
<organism evidence="3 4">
    <name type="scientific">Archaeoglobus veneficus (strain DSM 11195 / SNP6)</name>
    <dbReference type="NCBI Taxonomy" id="693661"/>
    <lineage>
        <taxon>Archaea</taxon>
        <taxon>Methanobacteriati</taxon>
        <taxon>Methanobacteriota</taxon>
        <taxon>Archaeoglobi</taxon>
        <taxon>Archaeoglobales</taxon>
        <taxon>Archaeoglobaceae</taxon>
        <taxon>Archaeoglobus</taxon>
    </lineage>
</organism>
<feature type="domain" description="DUF4143" evidence="2">
    <location>
        <begin position="203"/>
        <end position="356"/>
    </location>
</feature>
<protein>
    <submittedName>
        <fullName evidence="3">ATPase</fullName>
    </submittedName>
</protein>
<name>F2KQP4_ARCVS</name>
<dbReference type="eggNOG" id="arCOG03168">
    <property type="taxonomic scope" value="Archaea"/>
</dbReference>
<accession>F2KQP4</accession>
<dbReference type="Gene3D" id="3.40.50.300">
    <property type="entry name" value="P-loop containing nucleotide triphosphate hydrolases"/>
    <property type="match status" value="1"/>
</dbReference>
<dbReference type="STRING" id="693661.Arcve_0585"/>
<sequence length="413" mass="49165">MLKEITFEYIDSLKFVDEIKRNVQLMVSPDIYALMGPRRVGKTFLMLKKADELLNMEKNVIYVSFDEPGLKNIPVRDFATLVRKEYPEGKVYLFLDEIQEWKDWDFNLRWLHDVKDFTIFVSGSSSVLMSSEIPSRLRGRYTSKLLLPLSFSEIADFELKTFREKGKALRLMEDYVKFGGFPEVWTTRSREKIISILETIFYRDIIERFRVRNVKLFEEVFYYVISNYANRMTYNALRRSLGALGVKLDTKTVMSYLKYMQDAFLIFPLYKFSYSEKEKMVSPRKVYIVDTCFSNLFFKGLDTGRKMENIVFIELLRKKHYENKLLEFYYYMSEDCEVDFVVREGNQTKQLIQVTYELNGENYEREVKGLVKASKKLRCDNLLIITWNLDDVLRENSKEIKVVPLWRWLMSGA</sequence>
<dbReference type="KEGG" id="ave:Arcve_0585"/>
<dbReference type="HOGENOM" id="CLU_041527_1_1_2"/>
<evidence type="ECO:0000313" key="3">
    <source>
        <dbReference type="EMBL" id="AEA46606.1"/>
    </source>
</evidence>
<dbReference type="InterPro" id="IPR027417">
    <property type="entry name" value="P-loop_NTPase"/>
</dbReference>
<dbReference type="Pfam" id="PF13635">
    <property type="entry name" value="DUF4143"/>
    <property type="match status" value="1"/>
</dbReference>
<dbReference type="PANTHER" id="PTHR33295:SF21">
    <property type="entry name" value="ATPASE, AAA SUPERFAMILY-RELATED"/>
    <property type="match status" value="1"/>
</dbReference>
<keyword evidence="4" id="KW-1185">Reference proteome</keyword>
<gene>
    <name evidence="3" type="ordered locus">Arcve_0585</name>
</gene>
<dbReference type="RefSeq" id="WP_013683280.1">
    <property type="nucleotide sequence ID" value="NC_015320.1"/>
</dbReference>
<evidence type="ECO:0000259" key="1">
    <source>
        <dbReference type="Pfam" id="PF13173"/>
    </source>
</evidence>
<dbReference type="InterPro" id="IPR041682">
    <property type="entry name" value="AAA_14"/>
</dbReference>
<dbReference type="PANTHER" id="PTHR33295">
    <property type="entry name" value="ATPASE"/>
    <property type="match status" value="1"/>
</dbReference>
<proteinExistence type="predicted"/>
<evidence type="ECO:0000259" key="2">
    <source>
        <dbReference type="Pfam" id="PF13635"/>
    </source>
</evidence>
<dbReference type="OrthoDB" id="371918at2157"/>